<accession>A0AAW0BAC7</accession>
<feature type="domain" description="Ribonuclease H1 N-terminal" evidence="2">
    <location>
        <begin position="141"/>
        <end position="182"/>
    </location>
</feature>
<dbReference type="Proteomes" id="UP001383192">
    <property type="component" value="Unassembled WGS sequence"/>
</dbReference>
<evidence type="ECO:0000259" key="2">
    <source>
        <dbReference type="Pfam" id="PF01693"/>
    </source>
</evidence>
<evidence type="ECO:0000313" key="4">
    <source>
        <dbReference type="Proteomes" id="UP001383192"/>
    </source>
</evidence>
<dbReference type="AlphaFoldDB" id="A0AAW0BAC7"/>
<name>A0AAW0BAC7_9AGAR</name>
<comment type="caution">
    <text evidence="3">The sequence shown here is derived from an EMBL/GenBank/DDBJ whole genome shotgun (WGS) entry which is preliminary data.</text>
</comment>
<evidence type="ECO:0000313" key="3">
    <source>
        <dbReference type="EMBL" id="KAK7022730.1"/>
    </source>
</evidence>
<proteinExistence type="predicted"/>
<dbReference type="SUPFAM" id="SSF55658">
    <property type="entry name" value="L9 N-domain-like"/>
    <property type="match status" value="1"/>
</dbReference>
<gene>
    <name evidence="3" type="ORF">VNI00_017006</name>
</gene>
<keyword evidence="4" id="KW-1185">Reference proteome</keyword>
<dbReference type="InterPro" id="IPR037056">
    <property type="entry name" value="RNase_H1_N_sf"/>
</dbReference>
<dbReference type="InterPro" id="IPR009027">
    <property type="entry name" value="Ribosomal_bL9/RNase_H1_N"/>
</dbReference>
<evidence type="ECO:0000256" key="1">
    <source>
        <dbReference type="SAM" id="MobiDB-lite"/>
    </source>
</evidence>
<dbReference type="EMBL" id="JAYKXP010000151">
    <property type="protein sequence ID" value="KAK7022730.1"/>
    <property type="molecule type" value="Genomic_DNA"/>
</dbReference>
<dbReference type="InterPro" id="IPR011320">
    <property type="entry name" value="RNase_H1_N"/>
</dbReference>
<protein>
    <recommendedName>
        <fullName evidence="2">Ribonuclease H1 N-terminal domain-containing protein</fullName>
    </recommendedName>
</protein>
<feature type="region of interest" description="Disordered" evidence="1">
    <location>
        <begin position="1"/>
        <end position="22"/>
    </location>
</feature>
<dbReference type="Gene3D" id="3.40.970.10">
    <property type="entry name" value="Ribonuclease H1, N-terminal domain"/>
    <property type="match status" value="1"/>
</dbReference>
<reference evidence="3 4" key="1">
    <citation type="submission" date="2024-01" db="EMBL/GenBank/DDBJ databases">
        <title>A draft genome for a cacao thread blight-causing isolate of Paramarasmius palmivorus.</title>
        <authorList>
            <person name="Baruah I.K."/>
            <person name="Bukari Y."/>
            <person name="Amoako-Attah I."/>
            <person name="Meinhardt L.W."/>
            <person name="Bailey B.A."/>
            <person name="Cohen S.P."/>
        </authorList>
    </citation>
    <scope>NUCLEOTIDE SEQUENCE [LARGE SCALE GENOMIC DNA]</scope>
    <source>
        <strain evidence="3 4">GH-12</strain>
    </source>
</reference>
<sequence>MSQPSQAPYPVPYIATSGHGQRNVQSDAVSAPRTYTISDFEVASGVTTVRTTIERIGNLVITTTISIAPANGTRLVGAEHNAAFKAQQEAEVAQDREHDIVPPFTNVNGPASVLTTAVVFSTEIPHPRDLEIRAGMEFHNRFYVVYRGKEVGIFYDFHSEVAPRTLGVSNALMKAYDTWEDAITEYARAYRGLKPGHRLAVIGNPNLPGGEAEWHTVEDDLSLGDDESSITVDSLDTTVSTPA</sequence>
<organism evidence="3 4">
    <name type="scientific">Paramarasmius palmivorus</name>
    <dbReference type="NCBI Taxonomy" id="297713"/>
    <lineage>
        <taxon>Eukaryota</taxon>
        <taxon>Fungi</taxon>
        <taxon>Dikarya</taxon>
        <taxon>Basidiomycota</taxon>
        <taxon>Agaricomycotina</taxon>
        <taxon>Agaricomycetes</taxon>
        <taxon>Agaricomycetidae</taxon>
        <taxon>Agaricales</taxon>
        <taxon>Marasmiineae</taxon>
        <taxon>Marasmiaceae</taxon>
        <taxon>Paramarasmius</taxon>
    </lineage>
</organism>
<dbReference type="Pfam" id="PF01693">
    <property type="entry name" value="Cauli_VI"/>
    <property type="match status" value="1"/>
</dbReference>